<evidence type="ECO:0000259" key="5">
    <source>
        <dbReference type="PROSITE" id="PS50126"/>
    </source>
</evidence>
<proteinExistence type="inferred from homology"/>
<dbReference type="EMBL" id="OUUY01000117">
    <property type="protein sequence ID" value="SPQ01718.1"/>
    <property type="molecule type" value="Genomic_DNA"/>
</dbReference>
<dbReference type="AlphaFoldDB" id="A0A2U3QJY8"/>
<evidence type="ECO:0000256" key="1">
    <source>
        <dbReference type="ARBA" id="ARBA00006767"/>
    </source>
</evidence>
<dbReference type="PANTHER" id="PTHR10724">
    <property type="entry name" value="30S RIBOSOMAL PROTEIN S1"/>
    <property type="match status" value="1"/>
</dbReference>
<dbReference type="OrthoDB" id="9804077at2"/>
<dbReference type="CDD" id="cd04465">
    <property type="entry name" value="S1_RPS1_repeat_ec2_hs2"/>
    <property type="match status" value="1"/>
</dbReference>
<evidence type="ECO:0000256" key="2">
    <source>
        <dbReference type="ARBA" id="ARBA00022980"/>
    </source>
</evidence>
<evidence type="ECO:0000313" key="7">
    <source>
        <dbReference type="Proteomes" id="UP000245125"/>
    </source>
</evidence>
<dbReference type="InterPro" id="IPR050437">
    <property type="entry name" value="Ribos_protein_bS1-like"/>
</dbReference>
<dbReference type="PRINTS" id="PR00681">
    <property type="entry name" value="RIBOSOMALS1"/>
</dbReference>
<comment type="similarity">
    <text evidence="1">Belongs to the bacterial ribosomal protein bS1 family.</text>
</comment>
<dbReference type="PROSITE" id="PS50126">
    <property type="entry name" value="S1"/>
    <property type="match status" value="5"/>
</dbReference>
<dbReference type="InterPro" id="IPR035104">
    <property type="entry name" value="Ribosomal_protein_S1-like"/>
</dbReference>
<protein>
    <submittedName>
        <fullName evidence="6">Putative 30S ribosomal protein S1</fullName>
    </submittedName>
</protein>
<dbReference type="Pfam" id="PF00575">
    <property type="entry name" value="S1"/>
    <property type="match status" value="4"/>
</dbReference>
<feature type="domain" description="S1 motif" evidence="5">
    <location>
        <begin position="45"/>
        <end position="111"/>
    </location>
</feature>
<dbReference type="InterPro" id="IPR012340">
    <property type="entry name" value="NA-bd_OB-fold"/>
</dbReference>
<dbReference type="PANTHER" id="PTHR10724:SF7">
    <property type="entry name" value="SMALL RIBOSOMAL SUBUNIT PROTEIN BS1C"/>
    <property type="match status" value="1"/>
</dbReference>
<gene>
    <name evidence="6" type="ORF">NBG4_680011</name>
</gene>
<dbReference type="GO" id="GO:0022627">
    <property type="term" value="C:cytosolic small ribosomal subunit"/>
    <property type="evidence" value="ECO:0007669"/>
    <property type="project" value="TreeGrafter"/>
</dbReference>
<dbReference type="GO" id="GO:0003729">
    <property type="term" value="F:mRNA binding"/>
    <property type="evidence" value="ECO:0007669"/>
    <property type="project" value="TreeGrafter"/>
</dbReference>
<feature type="domain" description="S1 motif" evidence="5">
    <location>
        <begin position="300"/>
        <end position="370"/>
    </location>
</feature>
<dbReference type="Gene3D" id="2.40.50.140">
    <property type="entry name" value="Nucleic acid-binding proteins"/>
    <property type="match status" value="5"/>
</dbReference>
<sequence>MSNENIENPSDRDQNAVTEVDTGKKEDFAELLAKTKSTQKRLGPGQKVRAKVVSVSGDLVYIDLGGKSEGVIDLAEFTAEDGTVSVNAGDEIDAFYINVRDGVRRLTTKVNGYSAVSLSAIRDAFEAGVPVNGTVKREVKGGFEVSVGGVRCFCPFSQIDMKGGREGGIFLGQSFPFKVLEYEENGKNVILSRRVLLEEEKRARISKLREDLSVGMTVKATVRSMQKFGTFVDLGGIDGLIPASEISWDRARRAEDLLSAGQEVTAKIIALDWDANRLTLSLKALEANPWEGVQDKYTVDARVSGTIVRFAPFGAFVSLEPGVEGLIHISNLGAGRRINHPKEVVGVGQTVEAYVLSVDMEKRKISLSMQEKRKPEPVVLPSVGEQLEGVVDKVMPFGVFVKLGHGLSGLIPNSETGVASGQDMKRAFPSGTKIQIIVADVDEDSKKIRLSRKAVTDNEAKEEYAQYVDSVKPGSSSGLGSLGDLLKAKLEEKRKAG</sequence>
<organism evidence="6 7">
    <name type="scientific">Candidatus Sulfobium mesophilum</name>
    <dbReference type="NCBI Taxonomy" id="2016548"/>
    <lineage>
        <taxon>Bacteria</taxon>
        <taxon>Pseudomonadati</taxon>
        <taxon>Nitrospirota</taxon>
        <taxon>Nitrospiria</taxon>
        <taxon>Nitrospirales</taxon>
        <taxon>Nitrospiraceae</taxon>
        <taxon>Candidatus Sulfobium</taxon>
    </lineage>
</organism>
<dbReference type="SMART" id="SM00316">
    <property type="entry name" value="S1"/>
    <property type="match status" value="5"/>
</dbReference>
<reference evidence="7" key="1">
    <citation type="submission" date="2018-03" db="EMBL/GenBank/DDBJ databases">
        <authorList>
            <person name="Zecchin S."/>
        </authorList>
    </citation>
    <scope>NUCLEOTIDE SEQUENCE [LARGE SCALE GENOMIC DNA]</scope>
</reference>
<dbReference type="GO" id="GO:0006412">
    <property type="term" value="P:translation"/>
    <property type="evidence" value="ECO:0007669"/>
    <property type="project" value="TreeGrafter"/>
</dbReference>
<keyword evidence="7" id="KW-1185">Reference proteome</keyword>
<evidence type="ECO:0000256" key="4">
    <source>
        <dbReference type="SAM" id="MobiDB-lite"/>
    </source>
</evidence>
<feature type="region of interest" description="Disordered" evidence="4">
    <location>
        <begin position="1"/>
        <end position="23"/>
    </location>
</feature>
<keyword evidence="2 6" id="KW-0689">Ribosomal protein</keyword>
<evidence type="ECO:0000256" key="3">
    <source>
        <dbReference type="ARBA" id="ARBA00023274"/>
    </source>
</evidence>
<feature type="domain" description="S1 motif" evidence="5">
    <location>
        <begin position="215"/>
        <end position="283"/>
    </location>
</feature>
<feature type="domain" description="S1 motif" evidence="5">
    <location>
        <begin position="384"/>
        <end position="453"/>
    </location>
</feature>
<accession>A0A2U3QJY8</accession>
<name>A0A2U3QJY8_9BACT</name>
<evidence type="ECO:0000313" key="6">
    <source>
        <dbReference type="EMBL" id="SPQ01718.1"/>
    </source>
</evidence>
<dbReference type="SUPFAM" id="SSF50249">
    <property type="entry name" value="Nucleic acid-binding proteins"/>
    <property type="match status" value="5"/>
</dbReference>
<dbReference type="GO" id="GO:0003735">
    <property type="term" value="F:structural constituent of ribosome"/>
    <property type="evidence" value="ECO:0007669"/>
    <property type="project" value="TreeGrafter"/>
</dbReference>
<dbReference type="InterPro" id="IPR003029">
    <property type="entry name" value="S1_domain"/>
</dbReference>
<keyword evidence="3" id="KW-0687">Ribonucleoprotein</keyword>
<dbReference type="Proteomes" id="UP000245125">
    <property type="component" value="Unassembled WGS sequence"/>
</dbReference>
<feature type="domain" description="S1 motif" evidence="5">
    <location>
        <begin position="128"/>
        <end position="194"/>
    </location>
</feature>